<protein>
    <submittedName>
        <fullName evidence="1">Uncharacterized protein</fullName>
    </submittedName>
</protein>
<reference evidence="1" key="1">
    <citation type="submission" date="2017-08" db="EMBL/GenBank/DDBJ databases">
        <authorList>
            <consortium name="Urmite Genomes"/>
        </authorList>
    </citation>
    <scope>NUCLEOTIDE SEQUENCE [LARGE SCALE GENOMIC DNA]</scope>
    <source>
        <strain evidence="1">IHUMI-LCC2</strain>
    </source>
</reference>
<accession>A0A2I2L438</accession>
<dbReference type="RefSeq" id="YP_009448531.1">
    <property type="nucleotide sequence ID" value="NC_036594.1"/>
</dbReference>
<gene>
    <name evidence="1" type="ORF">ORPV_325</name>
</gene>
<evidence type="ECO:0000313" key="2">
    <source>
        <dbReference type="Proteomes" id="UP000236316"/>
    </source>
</evidence>
<dbReference type="KEGG" id="vg:35382101"/>
<sequence>MINIAKLIFIILYYKNREMEVKVIYNNKSIGYIKIYPNYTLLQIYNLLYPYIEDNMIAKFMGANGEIIDFPIPTHEGAYGSNIPMQSLSLNINSIVLYKIKPIDRK</sequence>
<dbReference type="GeneID" id="35382101"/>
<evidence type="ECO:0000313" key="1">
    <source>
        <dbReference type="EMBL" id="SNW62229.1"/>
    </source>
</evidence>
<dbReference type="EMBL" id="LT906555">
    <property type="protein sequence ID" value="SNW62229.1"/>
    <property type="molecule type" value="Genomic_DNA"/>
</dbReference>
<organism evidence="1">
    <name type="scientific">Orpheovirus IHUMI-LCC2</name>
    <dbReference type="NCBI Taxonomy" id="2023057"/>
    <lineage>
        <taxon>Viruses</taxon>
        <taxon>Varidnaviria</taxon>
        <taxon>Bamfordvirae</taxon>
        <taxon>Nucleocytoviricota</taxon>
        <taxon>Megaviricetes</taxon>
        <taxon>Pimascovirales</taxon>
        <taxon>Ocovirineae</taxon>
        <taxon>Orpheoviridae</taxon>
        <taxon>Alphaorpheovirus</taxon>
        <taxon>Alphaorpheovirus massiliense</taxon>
    </lineage>
</organism>
<proteinExistence type="predicted"/>
<dbReference type="Proteomes" id="UP000236316">
    <property type="component" value="Segment"/>
</dbReference>
<name>A0A2I2L438_9VIRU</name>
<keyword evidence="2" id="KW-1185">Reference proteome</keyword>